<dbReference type="Gene3D" id="3.40.50.720">
    <property type="entry name" value="NAD(P)-binding Rossmann-like Domain"/>
    <property type="match status" value="1"/>
</dbReference>
<feature type="active site" description="Proton donor" evidence="5">
    <location>
        <position position="117"/>
    </location>
</feature>
<feature type="binding site" evidence="6">
    <location>
        <position position="105"/>
    </location>
    <ligand>
        <name>substrate</name>
    </ligand>
</feature>
<feature type="binding site" evidence="6">
    <location>
        <position position="202"/>
    </location>
    <ligand>
        <name>NAD(+)</name>
        <dbReference type="ChEBI" id="CHEBI:57540"/>
    </ligand>
</feature>
<evidence type="ECO:0000256" key="3">
    <source>
        <dbReference type="ARBA" id="ARBA00023002"/>
    </source>
</evidence>
<dbReference type="PANTHER" id="PTHR11606:SF13">
    <property type="entry name" value="GLUTAMATE DEHYDROGENASE 1, MITOCHONDRIAL"/>
    <property type="match status" value="1"/>
</dbReference>
<dbReference type="PRINTS" id="PR00082">
    <property type="entry name" value="GLFDHDRGNASE"/>
</dbReference>
<dbReference type="GO" id="GO:0004352">
    <property type="term" value="F:glutamate dehydrogenase (NAD+) activity"/>
    <property type="evidence" value="ECO:0007669"/>
    <property type="project" value="TreeGrafter"/>
</dbReference>
<dbReference type="InterPro" id="IPR006095">
    <property type="entry name" value="Glu/Leu/Phe/Val/Trp_DH"/>
</dbReference>
<dbReference type="PIRSF" id="PIRSF000185">
    <property type="entry name" value="Glu_DH"/>
    <property type="match status" value="1"/>
</dbReference>
<comment type="similarity">
    <text evidence="1 4 8">Belongs to the Glu/Leu/Phe/Val dehydrogenases family.</text>
</comment>
<dbReference type="InterPro" id="IPR036291">
    <property type="entry name" value="NAD(P)-bd_dom_sf"/>
</dbReference>
<evidence type="ECO:0000256" key="8">
    <source>
        <dbReference type="RuleBase" id="RU004417"/>
    </source>
</evidence>
<protein>
    <recommendedName>
        <fullName evidence="2 4">Glutamate dehydrogenase</fullName>
    </recommendedName>
</protein>
<evidence type="ECO:0000256" key="2">
    <source>
        <dbReference type="ARBA" id="ARBA00012896"/>
    </source>
</evidence>
<dbReference type="OrthoDB" id="9803297at2"/>
<dbReference type="GO" id="GO:0000166">
    <property type="term" value="F:nucleotide binding"/>
    <property type="evidence" value="ECO:0007669"/>
    <property type="project" value="UniProtKB-KW"/>
</dbReference>
<accession>A0A323T7R9</accession>
<evidence type="ECO:0000256" key="7">
    <source>
        <dbReference type="PIRSR" id="PIRSR000185-3"/>
    </source>
</evidence>
<keyword evidence="6" id="KW-0547">Nucleotide-binding</keyword>
<dbReference type="GO" id="GO:0006538">
    <property type="term" value="P:L-glutamate catabolic process"/>
    <property type="evidence" value="ECO:0007669"/>
    <property type="project" value="TreeGrafter"/>
</dbReference>
<dbReference type="InterPro" id="IPR033524">
    <property type="entry name" value="Glu/Leu/Phe/Val_DH_AS"/>
</dbReference>
<dbReference type="Pfam" id="PF00208">
    <property type="entry name" value="ELFV_dehydrog"/>
    <property type="match status" value="1"/>
</dbReference>
<evidence type="ECO:0000256" key="1">
    <source>
        <dbReference type="ARBA" id="ARBA00006382"/>
    </source>
</evidence>
<evidence type="ECO:0000313" key="10">
    <source>
        <dbReference type="EMBL" id="PYZ91982.1"/>
    </source>
</evidence>
<evidence type="ECO:0000313" key="11">
    <source>
        <dbReference type="Proteomes" id="UP000248214"/>
    </source>
</evidence>
<dbReference type="SUPFAM" id="SSF51735">
    <property type="entry name" value="NAD(P)-binding Rossmann-fold domains"/>
    <property type="match status" value="1"/>
</dbReference>
<dbReference type="InterPro" id="IPR014362">
    <property type="entry name" value="Glu_DH"/>
</dbReference>
<dbReference type="Proteomes" id="UP000248214">
    <property type="component" value="Unassembled WGS sequence"/>
</dbReference>
<dbReference type="AlphaFoldDB" id="A0A323T7R9"/>
<feature type="binding site" evidence="6">
    <location>
        <position position="401"/>
    </location>
    <ligand>
        <name>substrate</name>
    </ligand>
</feature>
<evidence type="ECO:0000256" key="5">
    <source>
        <dbReference type="PIRSR" id="PIRSR000185-1"/>
    </source>
</evidence>
<dbReference type="Pfam" id="PF02812">
    <property type="entry name" value="ELFV_dehydrog_N"/>
    <property type="match status" value="1"/>
</dbReference>
<keyword evidence="3 4" id="KW-0560">Oxidoreductase</keyword>
<dbReference type="PROSITE" id="PS00074">
    <property type="entry name" value="GLFV_DEHYDROGENASE"/>
    <property type="match status" value="1"/>
</dbReference>
<evidence type="ECO:0000259" key="9">
    <source>
        <dbReference type="SMART" id="SM00839"/>
    </source>
</evidence>
<comment type="caution">
    <text evidence="10">The sequence shown here is derived from an EMBL/GenBank/DDBJ whole genome shotgun (WGS) entry which is preliminary data.</text>
</comment>
<name>A0A323T7R9_9BACI</name>
<dbReference type="InterPro" id="IPR006097">
    <property type="entry name" value="Glu/Leu/Phe/Val/Trp_DH_dimer"/>
</dbReference>
<evidence type="ECO:0000256" key="4">
    <source>
        <dbReference type="PIRNR" id="PIRNR000185"/>
    </source>
</evidence>
<dbReference type="InterPro" id="IPR006096">
    <property type="entry name" value="Glu/Leu/Phe/Val/Trp_DH_C"/>
</dbReference>
<keyword evidence="6" id="KW-0520">NAD</keyword>
<sequence>MSIKETQQTIESIMNQLLDDKQFLPEEKDDRRRKVFESGKEILTTTDKVIKSYIRVSRDSREIVRIPAYRIQHNNIAGFYKGGIRFNENVSEEEVENLAVLMTLKNALHELPYGGAKGGVVINPKEFSDRELNLVSKKYVQRFAPDIGPTHDIPAPDMGTNERVMDWMIGEYKTIHPGQNYLGAFTGKSIGNGGALGRREATGKGTFHSYFWLIHEWARRQKETEEKLGTGVHLKQFNKLKKIFEKSDRGEPIQVAVQGFGNVGGVAAQMAHRCKELKHHVVAVSDHLGTLYNKNGLNIEKLISYHERHEQLPHTKKELEKEEIDAELLHRDDIITLEMDVFILAAIEDQINEANMKDVKADIFVEGANAPITSAADEYLHEQGKVVIPDILANAGGVMVSYLEWKQDRITQLYSQEEVLDEMYGQMSRSCEKVFAEYFYKELSGIRNTCYLSALKHLFLLLYKHGKLF</sequence>
<feature type="binding site" evidence="6">
    <location>
        <position position="81"/>
    </location>
    <ligand>
        <name>substrate</name>
    </ligand>
</feature>
<evidence type="ECO:0000256" key="6">
    <source>
        <dbReference type="PIRSR" id="PIRSR000185-2"/>
    </source>
</evidence>
<feature type="domain" description="Glutamate/phenylalanine/leucine/valine/L-tryptophan dehydrogenase C-terminal" evidence="9">
    <location>
        <begin position="231"/>
        <end position="466"/>
    </location>
</feature>
<organism evidence="10 11">
    <name type="scientific">Salipaludibacillus keqinensis</name>
    <dbReference type="NCBI Taxonomy" id="2045207"/>
    <lineage>
        <taxon>Bacteria</taxon>
        <taxon>Bacillati</taxon>
        <taxon>Bacillota</taxon>
        <taxon>Bacilli</taxon>
        <taxon>Bacillales</taxon>
        <taxon>Bacillaceae</taxon>
    </lineage>
</organism>
<reference evidence="10 11" key="1">
    <citation type="submission" date="2017-10" db="EMBL/GenBank/DDBJ databases">
        <title>Bacillus sp. nov., a halophilic bacterium isolated from a Keqin Lake.</title>
        <authorList>
            <person name="Wang H."/>
        </authorList>
    </citation>
    <scope>NUCLEOTIDE SEQUENCE [LARGE SCALE GENOMIC DNA]</scope>
    <source>
        <strain evidence="10 11">KQ-12</strain>
    </source>
</reference>
<proteinExistence type="inferred from homology"/>
<keyword evidence="11" id="KW-1185">Reference proteome</keyword>
<feature type="binding site" evidence="6">
    <location>
        <position position="262"/>
    </location>
    <ligand>
        <name>NAD(+)</name>
        <dbReference type="ChEBI" id="CHEBI:57540"/>
    </ligand>
</feature>
<feature type="site" description="Important for catalysis" evidence="7">
    <location>
        <position position="157"/>
    </location>
</feature>
<dbReference type="SMART" id="SM00839">
    <property type="entry name" value="ELFV_dehydrog"/>
    <property type="match status" value="1"/>
</dbReference>
<gene>
    <name evidence="10" type="ORF">CR194_17445</name>
</gene>
<dbReference type="Gene3D" id="3.40.50.10860">
    <property type="entry name" value="Leucine Dehydrogenase, chain A, domain 1"/>
    <property type="match status" value="1"/>
</dbReference>
<dbReference type="PANTHER" id="PTHR11606">
    <property type="entry name" value="GLUTAMATE DEHYDROGENASE"/>
    <property type="match status" value="1"/>
</dbReference>
<dbReference type="SUPFAM" id="SSF53223">
    <property type="entry name" value="Aminoacid dehydrogenase-like, N-terminal domain"/>
    <property type="match status" value="1"/>
</dbReference>
<dbReference type="InterPro" id="IPR046346">
    <property type="entry name" value="Aminoacid_DH-like_N_sf"/>
</dbReference>
<dbReference type="EMBL" id="PDOD01000005">
    <property type="protein sequence ID" value="PYZ91982.1"/>
    <property type="molecule type" value="Genomic_DNA"/>
</dbReference>